<sequence length="1279" mass="146014">MGKLMRLELFNFKSYKGHHTLLFADSYFTSIIGPNGSGKSNSMDAISFVLGIKSSHLRSSHLRDLVYRGRVLRTSTINGDGSATAPGTNGHANEDGDNDFEGEGTQNDTQRSQPERNDPKSAWVMAVYEDDAGDEQQWKRTITSQGASEYRINNRVVAAAQYNEALEAENILIKARNFLVFQGDVEAIASQKPSDLTRLIEQISGSLEYKAEYERLKDSQEQTLEHQLYAMTRRRGINSEVKQYQEQKREAENYAKKADERDQAIVTHILWKLFHFQRVMEESGAEIQKHQEELKEFRRGLEKYERGLEDAKKEQARVGRDVGKVERSIKRKEKEIEEKENGLVPVDEKIEIAGKNVKRCNTRIAEIKKEKDSQSHTVDQLKKDHGVVEKAQAKWEAEWKKLAKKEGRQLDEADLQEYNKLREEVNKRTSANQTKVDNLIRQQRTDEETVNSLKSKVEAIQWQVRKLEGEMSDINERKQDARILIDQSSKDMDAKKKEFNSLTSERLRTAQIQTELDEKLQAVLSSLLEADDGRRQNDREIRMKETIAALKRIFPGVKGRIGELCRPKMKKYGDAVSTVLGRHFDSVVVDNEKTAKDCIQYLRDQRAGQATFIPLDTIQVQPVNSNLKGMHRGMRLAIDTIEYDASLERAMSYACGNAVVCDDLDIAKYICYEKGVQVKAVTLNGTIIHKAGLMTGGKGPGQQNARRWEDAEVENLRKLKDRLLGELAALPKGNRRGAAEEALQGELTGLEQRLAHAREEIKALERNLASKKKELDFAKRNLKEMKPKYEEKSQELENLKENLKEFQDAVGEVEDEIFADFCRRLKYDNIRAYEAQQGSLQQEAAQKKLEFTTQKSRLENQLSFEMQRLQTTKDRIKTLEAQALRDKRLVSDLESEKESIQHELDNLNAELEQLKEQLEREKAKYSQKTEKVAEQRREVQKRNKEAEDTLKAVSGLEAEIQRNAAGRYALLRRCKLEEIDIPLLEESAGLDRLPVDELLQVDADEMDIDDPNSSALPTVTVQDYGIEVDFDDLDDDLKENADEKLDEELQEKISTLASELDKMAPNMRAIERLEGVENRVKTFEKEFEEARKSAKKAKDEFQAVKEKRFELFNKAFSHISEQIGQVYKDLTRSSTFPLGGQAYLDIEDSDEPYLSGIKYHAMPPLKRFRDMEHLSGGEKTMAALALLFAVHSYQPSPFFVLDEVDAALDNANVAKIANYIQEHAGPGMQFIVISLKTGLFQASESLVGVYRDQGANSSKTLTLDLRKYEMAERIGKPSR</sequence>
<feature type="coiled-coil region" evidence="11">
    <location>
        <begin position="408"/>
        <end position="505"/>
    </location>
</feature>
<feature type="region of interest" description="Disordered" evidence="12">
    <location>
        <begin position="77"/>
        <end position="121"/>
    </location>
</feature>
<evidence type="ECO:0000256" key="5">
    <source>
        <dbReference type="ARBA" id="ARBA00022618"/>
    </source>
</evidence>
<dbReference type="SMART" id="SM00968">
    <property type="entry name" value="SMC_hinge"/>
    <property type="match status" value="1"/>
</dbReference>
<feature type="compositionally biased region" description="Polar residues" evidence="12">
    <location>
        <begin position="77"/>
        <end position="91"/>
    </location>
</feature>
<gene>
    <name evidence="14" type="ORF">FGG08_003076</name>
</gene>
<organism evidence="14 15">
    <name type="scientific">Glutinoglossum americanum</name>
    <dbReference type="NCBI Taxonomy" id="1670608"/>
    <lineage>
        <taxon>Eukaryota</taxon>
        <taxon>Fungi</taxon>
        <taxon>Dikarya</taxon>
        <taxon>Ascomycota</taxon>
        <taxon>Pezizomycotina</taxon>
        <taxon>Geoglossomycetes</taxon>
        <taxon>Geoglossales</taxon>
        <taxon>Geoglossaceae</taxon>
        <taxon>Glutinoglossum</taxon>
    </lineage>
</organism>
<dbReference type="PANTHER" id="PTHR18937">
    <property type="entry name" value="STRUCTURAL MAINTENANCE OF CHROMOSOMES SMC FAMILY MEMBER"/>
    <property type="match status" value="1"/>
</dbReference>
<keyword evidence="9" id="KW-0131">Cell cycle</keyword>
<evidence type="ECO:0000256" key="4">
    <source>
        <dbReference type="ARBA" id="ARBA00022454"/>
    </source>
</evidence>
<feature type="domain" description="SMC hinge" evidence="13">
    <location>
        <begin position="555"/>
        <end position="671"/>
    </location>
</feature>
<dbReference type="SUPFAM" id="SSF75553">
    <property type="entry name" value="Smc hinge domain"/>
    <property type="match status" value="1"/>
</dbReference>
<protein>
    <recommendedName>
        <fullName evidence="10">Structural maintenance of chromosomes protein</fullName>
    </recommendedName>
</protein>
<keyword evidence="5" id="KW-0132">Cell division</keyword>
<dbReference type="OrthoDB" id="5575062at2759"/>
<evidence type="ECO:0000256" key="8">
    <source>
        <dbReference type="ARBA" id="ARBA00023242"/>
    </source>
</evidence>
<evidence type="ECO:0000313" key="15">
    <source>
        <dbReference type="Proteomes" id="UP000698800"/>
    </source>
</evidence>
<dbReference type="GO" id="GO:0005524">
    <property type="term" value="F:ATP binding"/>
    <property type="evidence" value="ECO:0007669"/>
    <property type="project" value="InterPro"/>
</dbReference>
<dbReference type="Gene3D" id="1.20.1060.20">
    <property type="match status" value="1"/>
</dbReference>
<accession>A0A9P8L402</accession>
<feature type="coiled-coil region" evidence="11">
    <location>
        <begin position="740"/>
        <end position="956"/>
    </location>
</feature>
<dbReference type="GO" id="GO:0008278">
    <property type="term" value="C:cohesin complex"/>
    <property type="evidence" value="ECO:0007669"/>
    <property type="project" value="InterPro"/>
</dbReference>
<dbReference type="GO" id="GO:0003677">
    <property type="term" value="F:DNA binding"/>
    <property type="evidence" value="ECO:0007669"/>
    <property type="project" value="TreeGrafter"/>
</dbReference>
<dbReference type="GO" id="GO:0016887">
    <property type="term" value="F:ATP hydrolysis activity"/>
    <property type="evidence" value="ECO:0007669"/>
    <property type="project" value="InterPro"/>
</dbReference>
<keyword evidence="6" id="KW-0498">Mitosis</keyword>
<evidence type="ECO:0000256" key="11">
    <source>
        <dbReference type="SAM" id="Coils"/>
    </source>
</evidence>
<comment type="caution">
    <text evidence="14">The sequence shown here is derived from an EMBL/GenBank/DDBJ whole genome shotgun (WGS) entry which is preliminary data.</text>
</comment>
<proteinExistence type="inferred from homology"/>
<keyword evidence="7 11" id="KW-0175">Coiled coil</keyword>
<keyword evidence="4" id="KW-0158">Chromosome</keyword>
<evidence type="ECO:0000256" key="3">
    <source>
        <dbReference type="ARBA" id="ARBA00005597"/>
    </source>
</evidence>
<name>A0A9P8L402_9PEZI</name>
<dbReference type="InterPro" id="IPR027417">
    <property type="entry name" value="P-loop_NTPase"/>
</dbReference>
<dbReference type="AlphaFoldDB" id="A0A9P8L402"/>
<dbReference type="GO" id="GO:0051301">
    <property type="term" value="P:cell division"/>
    <property type="evidence" value="ECO:0007669"/>
    <property type="project" value="UniProtKB-KW"/>
</dbReference>
<evidence type="ECO:0000256" key="1">
    <source>
        <dbReference type="ARBA" id="ARBA00004123"/>
    </source>
</evidence>
<evidence type="ECO:0000256" key="12">
    <source>
        <dbReference type="SAM" id="MobiDB-lite"/>
    </source>
</evidence>
<dbReference type="PANTHER" id="PTHR18937:SF12">
    <property type="entry name" value="STRUCTURAL MAINTENANCE OF CHROMOSOMES PROTEIN"/>
    <property type="match status" value="1"/>
</dbReference>
<comment type="similarity">
    <text evidence="3">Belongs to the SMC family. SMC1 subfamily.</text>
</comment>
<dbReference type="PIRSF" id="PIRSF005719">
    <property type="entry name" value="SMC"/>
    <property type="match status" value="1"/>
</dbReference>
<keyword evidence="15" id="KW-1185">Reference proteome</keyword>
<dbReference type="InterPro" id="IPR003395">
    <property type="entry name" value="RecF/RecN/SMC_N"/>
</dbReference>
<reference evidence="14" key="1">
    <citation type="submission" date="2021-03" db="EMBL/GenBank/DDBJ databases">
        <title>Comparative genomics and phylogenomic investigation of the class Geoglossomycetes provide insights into ecological specialization and systematics.</title>
        <authorList>
            <person name="Melie T."/>
            <person name="Pirro S."/>
            <person name="Miller A.N."/>
            <person name="Quandt A."/>
        </authorList>
    </citation>
    <scope>NUCLEOTIDE SEQUENCE</scope>
    <source>
        <strain evidence="14">GBOQ0MN5Z8</strain>
    </source>
</reference>
<dbReference type="Proteomes" id="UP000698800">
    <property type="component" value="Unassembled WGS sequence"/>
</dbReference>
<evidence type="ECO:0000256" key="2">
    <source>
        <dbReference type="ARBA" id="ARBA00004286"/>
    </source>
</evidence>
<dbReference type="Gene3D" id="3.40.50.300">
    <property type="entry name" value="P-loop containing nucleotide triphosphate hydrolases"/>
    <property type="match status" value="2"/>
</dbReference>
<dbReference type="SUPFAM" id="SSF52540">
    <property type="entry name" value="P-loop containing nucleoside triphosphate hydrolases"/>
    <property type="match status" value="2"/>
</dbReference>
<feature type="coiled-coil region" evidence="11">
    <location>
        <begin position="234"/>
        <end position="384"/>
    </location>
</feature>
<dbReference type="Gene3D" id="3.30.70.1620">
    <property type="match status" value="1"/>
</dbReference>
<dbReference type="InterPro" id="IPR028468">
    <property type="entry name" value="Smc1_ABC"/>
</dbReference>
<keyword evidence="8 10" id="KW-0539">Nucleus</keyword>
<dbReference type="CDD" id="cd03275">
    <property type="entry name" value="ABC_SMC1_euk"/>
    <property type="match status" value="2"/>
</dbReference>
<feature type="coiled-coil region" evidence="11">
    <location>
        <begin position="1066"/>
        <end position="1107"/>
    </location>
</feature>
<dbReference type="InterPro" id="IPR036277">
    <property type="entry name" value="SMC_hinge_sf"/>
</dbReference>
<evidence type="ECO:0000313" key="14">
    <source>
        <dbReference type="EMBL" id="KAH0542571.1"/>
    </source>
</evidence>
<dbReference type="InterPro" id="IPR024704">
    <property type="entry name" value="SMC"/>
</dbReference>
<evidence type="ECO:0000256" key="9">
    <source>
        <dbReference type="ARBA" id="ARBA00023306"/>
    </source>
</evidence>
<dbReference type="EMBL" id="JAGHQL010000051">
    <property type="protein sequence ID" value="KAH0542571.1"/>
    <property type="molecule type" value="Genomic_DNA"/>
</dbReference>
<dbReference type="Pfam" id="PF02463">
    <property type="entry name" value="SMC_N"/>
    <property type="match status" value="2"/>
</dbReference>
<evidence type="ECO:0000259" key="13">
    <source>
        <dbReference type="SMART" id="SM00968"/>
    </source>
</evidence>
<evidence type="ECO:0000256" key="7">
    <source>
        <dbReference type="ARBA" id="ARBA00023054"/>
    </source>
</evidence>
<dbReference type="InterPro" id="IPR010935">
    <property type="entry name" value="SMC_hinge"/>
</dbReference>
<evidence type="ECO:0000256" key="10">
    <source>
        <dbReference type="PIRNR" id="PIRNR005719"/>
    </source>
</evidence>
<dbReference type="GO" id="GO:0005634">
    <property type="term" value="C:nucleus"/>
    <property type="evidence" value="ECO:0007669"/>
    <property type="project" value="UniProtKB-SubCell"/>
</dbReference>
<dbReference type="Pfam" id="PF06470">
    <property type="entry name" value="SMC_hinge"/>
    <property type="match status" value="1"/>
</dbReference>
<comment type="subcellular location">
    <subcellularLocation>
        <location evidence="2">Chromosome</location>
    </subcellularLocation>
    <subcellularLocation>
        <location evidence="1 10">Nucleus</location>
    </subcellularLocation>
</comment>
<dbReference type="GO" id="GO:0007062">
    <property type="term" value="P:sister chromatid cohesion"/>
    <property type="evidence" value="ECO:0007669"/>
    <property type="project" value="InterPro"/>
</dbReference>
<evidence type="ECO:0000256" key="6">
    <source>
        <dbReference type="ARBA" id="ARBA00022776"/>
    </source>
</evidence>